<reference evidence="2 3" key="1">
    <citation type="journal article" date="2013" name="Genome Biol.">
        <title>The genome sequence of the most widely cultivated cacao type and its use to identify candidate genes regulating pod color.</title>
        <authorList>
            <person name="Motamayor J.C."/>
            <person name="Mockaitis K."/>
            <person name="Schmutz J."/>
            <person name="Haiminen N."/>
            <person name="Iii D.L."/>
            <person name="Cornejo O."/>
            <person name="Findley S.D."/>
            <person name="Zheng P."/>
            <person name="Utro F."/>
            <person name="Royaert S."/>
            <person name="Saski C."/>
            <person name="Jenkins J."/>
            <person name="Podicheti R."/>
            <person name="Zhao M."/>
            <person name="Scheffler B.E."/>
            <person name="Stack J.C."/>
            <person name="Feltus F.A."/>
            <person name="Mustiga G.M."/>
            <person name="Amores F."/>
            <person name="Phillips W."/>
            <person name="Marelli J.P."/>
            <person name="May G.D."/>
            <person name="Shapiro H."/>
            <person name="Ma J."/>
            <person name="Bustamante C.D."/>
            <person name="Schnell R.J."/>
            <person name="Main D."/>
            <person name="Gilbert D."/>
            <person name="Parida L."/>
            <person name="Kuhn D.N."/>
        </authorList>
    </citation>
    <scope>NUCLEOTIDE SEQUENCE [LARGE SCALE GENOMIC DNA]</scope>
    <source>
        <strain evidence="3">cv. Matina 1-6</strain>
    </source>
</reference>
<evidence type="ECO:0000313" key="3">
    <source>
        <dbReference type="Proteomes" id="UP000026915"/>
    </source>
</evidence>
<protein>
    <submittedName>
        <fullName evidence="2">Uncharacterized protein</fullName>
    </submittedName>
</protein>
<dbReference type="EMBL" id="CM001879">
    <property type="protein sequence ID" value="EOX94273.1"/>
    <property type="molecule type" value="Genomic_DNA"/>
</dbReference>
<feature type="compositionally biased region" description="Polar residues" evidence="1">
    <location>
        <begin position="9"/>
        <end position="23"/>
    </location>
</feature>
<evidence type="ECO:0000256" key="1">
    <source>
        <dbReference type="SAM" id="MobiDB-lite"/>
    </source>
</evidence>
<gene>
    <name evidence="2" type="ORF">TCM_003852</name>
</gene>
<accession>A0A061DWA0</accession>
<feature type="region of interest" description="Disordered" evidence="1">
    <location>
        <begin position="1"/>
        <end position="27"/>
    </location>
</feature>
<dbReference type="HOGENOM" id="CLU_2403923_0_0_1"/>
<sequence length="93" mass="10795">MRNEINPRLKNTNKMGKRTTSNYRSRKVSVSVSDTSLLVVREVLHLLVRRNLRGSNKLELRIKWKKKSQELEENSVKDPSICSDQGDEDPKDT</sequence>
<proteinExistence type="predicted"/>
<evidence type="ECO:0000313" key="2">
    <source>
        <dbReference type="EMBL" id="EOX94273.1"/>
    </source>
</evidence>
<dbReference type="Proteomes" id="UP000026915">
    <property type="component" value="Chromosome 1"/>
</dbReference>
<keyword evidence="3" id="KW-1185">Reference proteome</keyword>
<dbReference type="InParanoid" id="A0A061DWA0"/>
<dbReference type="Gramene" id="EOX94273">
    <property type="protein sequence ID" value="EOX94273"/>
    <property type="gene ID" value="TCM_003852"/>
</dbReference>
<organism evidence="2 3">
    <name type="scientific">Theobroma cacao</name>
    <name type="common">Cacao</name>
    <name type="synonym">Cocoa</name>
    <dbReference type="NCBI Taxonomy" id="3641"/>
    <lineage>
        <taxon>Eukaryota</taxon>
        <taxon>Viridiplantae</taxon>
        <taxon>Streptophyta</taxon>
        <taxon>Embryophyta</taxon>
        <taxon>Tracheophyta</taxon>
        <taxon>Spermatophyta</taxon>
        <taxon>Magnoliopsida</taxon>
        <taxon>eudicotyledons</taxon>
        <taxon>Gunneridae</taxon>
        <taxon>Pentapetalae</taxon>
        <taxon>rosids</taxon>
        <taxon>malvids</taxon>
        <taxon>Malvales</taxon>
        <taxon>Malvaceae</taxon>
        <taxon>Byttnerioideae</taxon>
        <taxon>Theobroma</taxon>
    </lineage>
</organism>
<dbReference type="AlphaFoldDB" id="A0A061DWA0"/>
<feature type="region of interest" description="Disordered" evidence="1">
    <location>
        <begin position="68"/>
        <end position="93"/>
    </location>
</feature>
<name>A0A061DWA0_THECC</name>